<name>A0AAN7B499_9PEZI</name>
<dbReference type="AlphaFoldDB" id="A0AAN7B499"/>
<keyword evidence="2" id="KW-0521">NADP</keyword>
<evidence type="ECO:0000313" key="6">
    <source>
        <dbReference type="Proteomes" id="UP001301769"/>
    </source>
</evidence>
<dbReference type="EMBL" id="MU858131">
    <property type="protein sequence ID" value="KAK4212241.1"/>
    <property type="molecule type" value="Genomic_DNA"/>
</dbReference>
<dbReference type="InterPro" id="IPR020904">
    <property type="entry name" value="Sc_DH/Rdtase_CS"/>
</dbReference>
<gene>
    <name evidence="5" type="ORF">QBC37DRAFT_346311</name>
</gene>
<keyword evidence="3" id="KW-0560">Oxidoreductase</keyword>
<evidence type="ECO:0000256" key="3">
    <source>
        <dbReference type="ARBA" id="ARBA00023002"/>
    </source>
</evidence>
<protein>
    <submittedName>
        <fullName evidence="5">Uncharacterized protein</fullName>
    </submittedName>
</protein>
<dbReference type="Gene3D" id="3.40.50.720">
    <property type="entry name" value="NAD(P)-binding Rossmann-like Domain"/>
    <property type="match status" value="1"/>
</dbReference>
<reference evidence="5" key="1">
    <citation type="journal article" date="2023" name="Mol. Phylogenet. Evol.">
        <title>Genome-scale phylogeny and comparative genomics of the fungal order Sordariales.</title>
        <authorList>
            <person name="Hensen N."/>
            <person name="Bonometti L."/>
            <person name="Westerberg I."/>
            <person name="Brannstrom I.O."/>
            <person name="Guillou S."/>
            <person name="Cros-Aarteil S."/>
            <person name="Calhoun S."/>
            <person name="Haridas S."/>
            <person name="Kuo A."/>
            <person name="Mondo S."/>
            <person name="Pangilinan J."/>
            <person name="Riley R."/>
            <person name="LaButti K."/>
            <person name="Andreopoulos B."/>
            <person name="Lipzen A."/>
            <person name="Chen C."/>
            <person name="Yan M."/>
            <person name="Daum C."/>
            <person name="Ng V."/>
            <person name="Clum A."/>
            <person name="Steindorff A."/>
            <person name="Ohm R.A."/>
            <person name="Martin F."/>
            <person name="Silar P."/>
            <person name="Natvig D.O."/>
            <person name="Lalanne C."/>
            <person name="Gautier V."/>
            <person name="Ament-Velasquez S.L."/>
            <person name="Kruys A."/>
            <person name="Hutchinson M.I."/>
            <person name="Powell A.J."/>
            <person name="Barry K."/>
            <person name="Miller A.N."/>
            <person name="Grigoriev I.V."/>
            <person name="Debuchy R."/>
            <person name="Gladieux P."/>
            <person name="Hiltunen Thoren M."/>
            <person name="Johannesson H."/>
        </authorList>
    </citation>
    <scope>NUCLEOTIDE SEQUENCE</scope>
    <source>
        <strain evidence="5">PSN293</strain>
    </source>
</reference>
<dbReference type="GO" id="GO:0016616">
    <property type="term" value="F:oxidoreductase activity, acting on the CH-OH group of donors, NAD or NADP as acceptor"/>
    <property type="evidence" value="ECO:0007669"/>
    <property type="project" value="TreeGrafter"/>
</dbReference>
<dbReference type="PANTHER" id="PTHR42760:SF133">
    <property type="entry name" value="3-OXOACYL-[ACYL-CARRIER-PROTEIN] REDUCTASE"/>
    <property type="match status" value="1"/>
</dbReference>
<dbReference type="InterPro" id="IPR036291">
    <property type="entry name" value="NAD(P)-bd_dom_sf"/>
</dbReference>
<dbReference type="GO" id="GO:0006633">
    <property type="term" value="P:fatty acid biosynthetic process"/>
    <property type="evidence" value="ECO:0007669"/>
    <property type="project" value="TreeGrafter"/>
</dbReference>
<comment type="caution">
    <text evidence="5">The sequence shown here is derived from an EMBL/GenBank/DDBJ whole genome shotgun (WGS) entry which is preliminary data.</text>
</comment>
<reference evidence="5" key="2">
    <citation type="submission" date="2023-05" db="EMBL/GenBank/DDBJ databases">
        <authorList>
            <consortium name="Lawrence Berkeley National Laboratory"/>
            <person name="Steindorff A."/>
            <person name="Hensen N."/>
            <person name="Bonometti L."/>
            <person name="Westerberg I."/>
            <person name="Brannstrom I.O."/>
            <person name="Guillou S."/>
            <person name="Cros-Aarteil S."/>
            <person name="Calhoun S."/>
            <person name="Haridas S."/>
            <person name="Kuo A."/>
            <person name="Mondo S."/>
            <person name="Pangilinan J."/>
            <person name="Riley R."/>
            <person name="Labutti K."/>
            <person name="Andreopoulos B."/>
            <person name="Lipzen A."/>
            <person name="Chen C."/>
            <person name="Yanf M."/>
            <person name="Daum C."/>
            <person name="Ng V."/>
            <person name="Clum A."/>
            <person name="Ohm R."/>
            <person name="Martin F."/>
            <person name="Silar P."/>
            <person name="Natvig D."/>
            <person name="Lalanne C."/>
            <person name="Gautier V."/>
            <person name="Ament-Velasquez S.L."/>
            <person name="Kruys A."/>
            <person name="Hutchinson M.I."/>
            <person name="Powell A.J."/>
            <person name="Barry K."/>
            <person name="Miller A.N."/>
            <person name="Grigoriev I.V."/>
            <person name="Debuchy R."/>
            <person name="Gladieux P."/>
            <person name="Thoren M.H."/>
            <person name="Johannesson H."/>
        </authorList>
    </citation>
    <scope>NUCLEOTIDE SEQUENCE</scope>
    <source>
        <strain evidence="5">PSN293</strain>
    </source>
</reference>
<accession>A0AAN7B499</accession>
<proteinExistence type="inferred from homology"/>
<evidence type="ECO:0000256" key="1">
    <source>
        <dbReference type="ARBA" id="ARBA00006484"/>
    </source>
</evidence>
<dbReference type="Proteomes" id="UP001301769">
    <property type="component" value="Unassembled WGS sequence"/>
</dbReference>
<dbReference type="PANTHER" id="PTHR42760">
    <property type="entry name" value="SHORT-CHAIN DEHYDROGENASES/REDUCTASES FAMILY MEMBER"/>
    <property type="match status" value="1"/>
</dbReference>
<evidence type="ECO:0000313" key="5">
    <source>
        <dbReference type="EMBL" id="KAK4212241.1"/>
    </source>
</evidence>
<evidence type="ECO:0000256" key="4">
    <source>
        <dbReference type="RuleBase" id="RU000363"/>
    </source>
</evidence>
<dbReference type="PRINTS" id="PR00080">
    <property type="entry name" value="SDRFAMILY"/>
</dbReference>
<dbReference type="PRINTS" id="PR00081">
    <property type="entry name" value="GDHRDH"/>
</dbReference>
<evidence type="ECO:0000256" key="2">
    <source>
        <dbReference type="ARBA" id="ARBA00022857"/>
    </source>
</evidence>
<dbReference type="GO" id="GO:0048038">
    <property type="term" value="F:quinone binding"/>
    <property type="evidence" value="ECO:0007669"/>
    <property type="project" value="TreeGrafter"/>
</dbReference>
<keyword evidence="6" id="KW-1185">Reference proteome</keyword>
<dbReference type="Pfam" id="PF00106">
    <property type="entry name" value="adh_short"/>
    <property type="match status" value="1"/>
</dbReference>
<organism evidence="5 6">
    <name type="scientific">Rhypophila decipiens</name>
    <dbReference type="NCBI Taxonomy" id="261697"/>
    <lineage>
        <taxon>Eukaryota</taxon>
        <taxon>Fungi</taxon>
        <taxon>Dikarya</taxon>
        <taxon>Ascomycota</taxon>
        <taxon>Pezizomycotina</taxon>
        <taxon>Sordariomycetes</taxon>
        <taxon>Sordariomycetidae</taxon>
        <taxon>Sordariales</taxon>
        <taxon>Naviculisporaceae</taxon>
        <taxon>Rhypophila</taxon>
    </lineage>
</organism>
<comment type="similarity">
    <text evidence="1 4">Belongs to the short-chain dehydrogenases/reductases (SDR) family.</text>
</comment>
<dbReference type="SUPFAM" id="SSF51735">
    <property type="entry name" value="NAD(P)-binding Rossmann-fold domains"/>
    <property type="match status" value="1"/>
</dbReference>
<dbReference type="InterPro" id="IPR002347">
    <property type="entry name" value="SDR_fam"/>
</dbReference>
<dbReference type="PROSITE" id="PS00061">
    <property type="entry name" value="ADH_SHORT"/>
    <property type="match status" value="1"/>
</dbReference>
<sequence>MATPTPFFNIVGKTVAITGATGGIGSAIASRFLHEGARLLLIGRDQFKLDMELSKQRDKAKTLKSAPSRAETAKIQHPDRHATYLLRSLTDVDEWKRITRDVHHEIDVLVNCAGMSQASLLPRTREPDINHLIGTNLTGAIIATKAVVSQMLRRKNKKRTTVNEFTGGVVVNVASLLGQLGTPGTSVYAATKAGLVGFTKSLATEFAPHIRVNAVLPGFVDTNMTAYLQNQAHPQIDPESKTTPVKSNLLDSIPMQRLGLPEEVADAVYFLVRNQYANGCLLNLDGGLGSLVATATTMGSTSNSGAGLE</sequence>